<dbReference type="Pfam" id="PF00046">
    <property type="entry name" value="Homeodomain"/>
    <property type="match status" value="1"/>
</dbReference>
<dbReference type="InterPro" id="IPR009057">
    <property type="entry name" value="Homeodomain-like_sf"/>
</dbReference>
<evidence type="ECO:0000313" key="10">
    <source>
        <dbReference type="Proteomes" id="UP001479436"/>
    </source>
</evidence>
<keyword evidence="4 5" id="KW-0539">Nucleus</keyword>
<evidence type="ECO:0000259" key="8">
    <source>
        <dbReference type="PROSITE" id="PS50071"/>
    </source>
</evidence>
<dbReference type="InterPro" id="IPR051000">
    <property type="entry name" value="Homeobox_DNA-bind_prot"/>
</dbReference>
<dbReference type="SUPFAM" id="SSF46689">
    <property type="entry name" value="Homeodomain-like"/>
    <property type="match status" value="1"/>
</dbReference>
<comment type="subcellular location">
    <subcellularLocation>
        <location evidence="1 5 6">Nucleus</location>
    </subcellularLocation>
</comment>
<evidence type="ECO:0000256" key="3">
    <source>
        <dbReference type="ARBA" id="ARBA00023155"/>
    </source>
</evidence>
<name>A0ABR2WS33_9FUNG</name>
<feature type="compositionally biased region" description="Low complexity" evidence="7">
    <location>
        <begin position="210"/>
        <end position="234"/>
    </location>
</feature>
<accession>A0ABR2WS33</accession>
<dbReference type="PROSITE" id="PS50071">
    <property type="entry name" value="HOMEOBOX_2"/>
    <property type="match status" value="1"/>
</dbReference>
<feature type="compositionally biased region" description="Polar residues" evidence="7">
    <location>
        <begin position="19"/>
        <end position="29"/>
    </location>
</feature>
<comment type="caution">
    <text evidence="9">The sequence shown here is derived from an EMBL/GenBank/DDBJ whole genome shotgun (WGS) entry which is preliminary data.</text>
</comment>
<evidence type="ECO:0000256" key="6">
    <source>
        <dbReference type="RuleBase" id="RU000682"/>
    </source>
</evidence>
<sequence length="304" mass="34581">MGSHSYTAHYVPSVTTHFSLHHQPNQRGNKITHPPVYHSTNGFREANIHSNPPMMYSEHRSPNYPQNPTNLCVQNTQPQSNIREIGPSQNVYGNPTYEPDISPFHPIGFPTVSNVELQRYHPYDAHMGEETQCNSTVKPKRKRANATQLKVLNQLFQQTFFPSTELRIQLGKQLGMSPRTVQIWFQNKRQAWRIRNKFFANKNERFDDIPSSPETSAATTPTMTSPKSSTCPSPDYSVASKSNGFQLPSISQLESSISADYKVYDYAHHSANRSLTNPERPLLPSLNEIIKREPRTIGLGSFHY</sequence>
<dbReference type="PANTHER" id="PTHR24324:SF5">
    <property type="entry name" value="HEMATOPOIETICALLY-EXPRESSED HOMEOBOX PROTEIN HHEX"/>
    <property type="match status" value="1"/>
</dbReference>
<evidence type="ECO:0000256" key="4">
    <source>
        <dbReference type="ARBA" id="ARBA00023242"/>
    </source>
</evidence>
<feature type="region of interest" description="Disordered" evidence="7">
    <location>
        <begin position="204"/>
        <end position="235"/>
    </location>
</feature>
<proteinExistence type="predicted"/>
<feature type="region of interest" description="Disordered" evidence="7">
    <location>
        <begin position="19"/>
        <end position="69"/>
    </location>
</feature>
<dbReference type="PANTHER" id="PTHR24324">
    <property type="entry name" value="HOMEOBOX PROTEIN HHEX"/>
    <property type="match status" value="1"/>
</dbReference>
<dbReference type="InterPro" id="IPR001356">
    <property type="entry name" value="HD"/>
</dbReference>
<dbReference type="Proteomes" id="UP001479436">
    <property type="component" value="Unassembled WGS sequence"/>
</dbReference>
<feature type="domain" description="Homeobox" evidence="8">
    <location>
        <begin position="135"/>
        <end position="195"/>
    </location>
</feature>
<keyword evidence="10" id="KW-1185">Reference proteome</keyword>
<evidence type="ECO:0000256" key="2">
    <source>
        <dbReference type="ARBA" id="ARBA00023125"/>
    </source>
</evidence>
<dbReference type="SMART" id="SM00389">
    <property type="entry name" value="HOX"/>
    <property type="match status" value="1"/>
</dbReference>
<keyword evidence="3 5" id="KW-0371">Homeobox</keyword>
<keyword evidence="2 5" id="KW-0238">DNA-binding</keyword>
<reference evidence="9 10" key="1">
    <citation type="submission" date="2023-04" db="EMBL/GenBank/DDBJ databases">
        <title>Genome of Basidiobolus ranarum AG-B5.</title>
        <authorList>
            <person name="Stajich J.E."/>
            <person name="Carter-House D."/>
            <person name="Gryganskyi A."/>
        </authorList>
    </citation>
    <scope>NUCLEOTIDE SEQUENCE [LARGE SCALE GENOMIC DNA]</scope>
    <source>
        <strain evidence="9 10">AG-B5</strain>
    </source>
</reference>
<dbReference type="Gene3D" id="1.10.10.60">
    <property type="entry name" value="Homeodomain-like"/>
    <property type="match status" value="1"/>
</dbReference>
<evidence type="ECO:0000256" key="1">
    <source>
        <dbReference type="ARBA" id="ARBA00004123"/>
    </source>
</evidence>
<organism evidence="9 10">
    <name type="scientific">Basidiobolus ranarum</name>
    <dbReference type="NCBI Taxonomy" id="34480"/>
    <lineage>
        <taxon>Eukaryota</taxon>
        <taxon>Fungi</taxon>
        <taxon>Fungi incertae sedis</taxon>
        <taxon>Zoopagomycota</taxon>
        <taxon>Entomophthoromycotina</taxon>
        <taxon>Basidiobolomycetes</taxon>
        <taxon>Basidiobolales</taxon>
        <taxon>Basidiobolaceae</taxon>
        <taxon>Basidiobolus</taxon>
    </lineage>
</organism>
<evidence type="ECO:0000256" key="5">
    <source>
        <dbReference type="PROSITE-ProRule" id="PRU00108"/>
    </source>
</evidence>
<gene>
    <name evidence="9" type="ORF">K7432_008439</name>
</gene>
<dbReference type="EMBL" id="JASJQH010000468">
    <property type="protein sequence ID" value="KAK9764231.1"/>
    <property type="molecule type" value="Genomic_DNA"/>
</dbReference>
<evidence type="ECO:0000313" key="9">
    <source>
        <dbReference type="EMBL" id="KAK9764231.1"/>
    </source>
</evidence>
<dbReference type="CDD" id="cd00086">
    <property type="entry name" value="homeodomain"/>
    <property type="match status" value="1"/>
</dbReference>
<protein>
    <recommendedName>
        <fullName evidence="8">Homeobox domain-containing protein</fullName>
    </recommendedName>
</protein>
<evidence type="ECO:0000256" key="7">
    <source>
        <dbReference type="SAM" id="MobiDB-lite"/>
    </source>
</evidence>
<feature type="DNA-binding region" description="Homeobox" evidence="5">
    <location>
        <begin position="137"/>
        <end position="196"/>
    </location>
</feature>